<protein>
    <submittedName>
        <fullName evidence="8">Response regulator</fullName>
    </submittedName>
</protein>
<dbReference type="PANTHER" id="PTHR48111:SF67">
    <property type="entry name" value="TRANSCRIPTIONAL REGULATORY PROTEIN TCTD"/>
    <property type="match status" value="1"/>
</dbReference>
<dbReference type="PROSITE" id="PS50110">
    <property type="entry name" value="RESPONSE_REGULATORY"/>
    <property type="match status" value="1"/>
</dbReference>
<organism evidence="8 9">
    <name type="scientific">Salinisphaera hydrothermalis (strain C41B8)</name>
    <dbReference type="NCBI Taxonomy" id="1304275"/>
    <lineage>
        <taxon>Bacteria</taxon>
        <taxon>Pseudomonadati</taxon>
        <taxon>Pseudomonadota</taxon>
        <taxon>Gammaproteobacteria</taxon>
        <taxon>Salinisphaerales</taxon>
        <taxon>Salinisphaeraceae</taxon>
        <taxon>Salinisphaera</taxon>
    </lineage>
</organism>
<dbReference type="GO" id="GO:0000156">
    <property type="term" value="F:phosphorelay response regulator activity"/>
    <property type="evidence" value="ECO:0007669"/>
    <property type="project" value="TreeGrafter"/>
</dbReference>
<dbReference type="Pfam" id="PF00486">
    <property type="entry name" value="Trans_reg_C"/>
    <property type="match status" value="1"/>
</dbReference>
<evidence type="ECO:0000256" key="3">
    <source>
        <dbReference type="ARBA" id="ARBA00023163"/>
    </source>
</evidence>
<dbReference type="GO" id="GO:0005829">
    <property type="term" value="C:cytosol"/>
    <property type="evidence" value="ECO:0007669"/>
    <property type="project" value="TreeGrafter"/>
</dbReference>
<dbReference type="RefSeq" id="WP_037335863.1">
    <property type="nucleotide sequence ID" value="NZ_APNK01000007.1"/>
</dbReference>
<name>A0A084IMM6_SALHC</name>
<dbReference type="Pfam" id="PF00072">
    <property type="entry name" value="Response_reg"/>
    <property type="match status" value="1"/>
</dbReference>
<dbReference type="PROSITE" id="PS51755">
    <property type="entry name" value="OMPR_PHOB"/>
    <property type="match status" value="1"/>
</dbReference>
<dbReference type="STRING" id="1304275.C41B8_06687"/>
<dbReference type="InterPro" id="IPR036388">
    <property type="entry name" value="WH-like_DNA-bd_sf"/>
</dbReference>
<dbReference type="Gene3D" id="1.10.10.10">
    <property type="entry name" value="Winged helix-like DNA-binding domain superfamily/Winged helix DNA-binding domain"/>
    <property type="match status" value="1"/>
</dbReference>
<dbReference type="eggNOG" id="COG0745">
    <property type="taxonomic scope" value="Bacteria"/>
</dbReference>
<dbReference type="GO" id="GO:0000976">
    <property type="term" value="F:transcription cis-regulatory region binding"/>
    <property type="evidence" value="ECO:0007669"/>
    <property type="project" value="TreeGrafter"/>
</dbReference>
<dbReference type="InterPro" id="IPR001789">
    <property type="entry name" value="Sig_transdc_resp-reg_receiver"/>
</dbReference>
<dbReference type="SMART" id="SM00448">
    <property type="entry name" value="REC"/>
    <property type="match status" value="1"/>
</dbReference>
<feature type="domain" description="OmpR/PhoB-type" evidence="7">
    <location>
        <begin position="124"/>
        <end position="220"/>
    </location>
</feature>
<dbReference type="Gene3D" id="3.40.50.2300">
    <property type="match status" value="1"/>
</dbReference>
<proteinExistence type="predicted"/>
<dbReference type="GO" id="GO:0006355">
    <property type="term" value="P:regulation of DNA-templated transcription"/>
    <property type="evidence" value="ECO:0007669"/>
    <property type="project" value="InterPro"/>
</dbReference>
<dbReference type="SMART" id="SM00862">
    <property type="entry name" value="Trans_reg_C"/>
    <property type="match status" value="1"/>
</dbReference>
<keyword evidence="3" id="KW-0804">Transcription</keyword>
<dbReference type="PANTHER" id="PTHR48111">
    <property type="entry name" value="REGULATOR OF RPOS"/>
    <property type="match status" value="1"/>
</dbReference>
<dbReference type="InterPro" id="IPR011006">
    <property type="entry name" value="CheY-like_superfamily"/>
</dbReference>
<keyword evidence="2 5" id="KW-0238">DNA-binding</keyword>
<evidence type="ECO:0000256" key="1">
    <source>
        <dbReference type="ARBA" id="ARBA00023015"/>
    </source>
</evidence>
<comment type="caution">
    <text evidence="8">The sequence shown here is derived from an EMBL/GenBank/DDBJ whole genome shotgun (WGS) entry which is preliminary data.</text>
</comment>
<keyword evidence="4" id="KW-0597">Phosphoprotein</keyword>
<evidence type="ECO:0000259" key="6">
    <source>
        <dbReference type="PROSITE" id="PS50110"/>
    </source>
</evidence>
<gene>
    <name evidence="8" type="ORF">C41B8_06687</name>
</gene>
<dbReference type="CDD" id="cd00383">
    <property type="entry name" value="trans_reg_C"/>
    <property type="match status" value="1"/>
</dbReference>
<evidence type="ECO:0000256" key="5">
    <source>
        <dbReference type="PROSITE-ProRule" id="PRU01091"/>
    </source>
</evidence>
<evidence type="ECO:0000256" key="2">
    <source>
        <dbReference type="ARBA" id="ARBA00023125"/>
    </source>
</evidence>
<feature type="modified residue" description="4-aspartylphosphate" evidence="4">
    <location>
        <position position="51"/>
    </location>
</feature>
<sequence>MRILVVEDDSAIAEGLCAGLRDSGHAVDHLADGRQARVALEERTHDLLVLDLGLPYLSGDRLLQELRKQQNPLAVFIVTARDSMEERIRVLDLGADDYLVKPFAYAEFAARVRALLRRQVAHGRPEMLLGRLRLDIAGRRGWVGDRELELTAREFGLLSALAARQERLTSRSQLIEAVCDWNEELTDNGLDIAVHRLRRKLENSGASVRTVRGLGYILKVDDKAA</sequence>
<dbReference type="InterPro" id="IPR001867">
    <property type="entry name" value="OmpR/PhoB-type_DNA-bd"/>
</dbReference>
<keyword evidence="9" id="KW-1185">Reference proteome</keyword>
<dbReference type="Gene3D" id="6.10.250.690">
    <property type="match status" value="1"/>
</dbReference>
<dbReference type="SUPFAM" id="SSF52172">
    <property type="entry name" value="CheY-like"/>
    <property type="match status" value="1"/>
</dbReference>
<dbReference type="OrthoDB" id="9802426at2"/>
<evidence type="ECO:0000313" key="9">
    <source>
        <dbReference type="Proteomes" id="UP000028302"/>
    </source>
</evidence>
<evidence type="ECO:0000259" key="7">
    <source>
        <dbReference type="PROSITE" id="PS51755"/>
    </source>
</evidence>
<evidence type="ECO:0000313" key="8">
    <source>
        <dbReference type="EMBL" id="KEZ77960.1"/>
    </source>
</evidence>
<dbReference type="Proteomes" id="UP000028302">
    <property type="component" value="Unassembled WGS sequence"/>
</dbReference>
<evidence type="ECO:0000256" key="4">
    <source>
        <dbReference type="PROSITE-ProRule" id="PRU00169"/>
    </source>
</evidence>
<reference evidence="8 9" key="1">
    <citation type="submission" date="2013-03" db="EMBL/GenBank/DDBJ databases">
        <title>Salinisphaera hydrothermalis C41B8 Genome Sequencing.</title>
        <authorList>
            <person name="Li C."/>
            <person name="Lai Q."/>
            <person name="Shao Z."/>
        </authorList>
    </citation>
    <scope>NUCLEOTIDE SEQUENCE [LARGE SCALE GENOMIC DNA]</scope>
    <source>
        <strain evidence="8 9">C41B8</strain>
    </source>
</reference>
<dbReference type="EMBL" id="APNK01000007">
    <property type="protein sequence ID" value="KEZ77960.1"/>
    <property type="molecule type" value="Genomic_DNA"/>
</dbReference>
<dbReference type="InterPro" id="IPR039420">
    <property type="entry name" value="WalR-like"/>
</dbReference>
<keyword evidence="1" id="KW-0805">Transcription regulation</keyword>
<dbReference type="AlphaFoldDB" id="A0A084IMM6"/>
<dbReference type="GO" id="GO:0032993">
    <property type="term" value="C:protein-DNA complex"/>
    <property type="evidence" value="ECO:0007669"/>
    <property type="project" value="TreeGrafter"/>
</dbReference>
<feature type="domain" description="Response regulatory" evidence="6">
    <location>
        <begin position="2"/>
        <end position="116"/>
    </location>
</feature>
<accession>A0A084IMM6</accession>
<feature type="DNA-binding region" description="OmpR/PhoB-type" evidence="5">
    <location>
        <begin position="124"/>
        <end position="220"/>
    </location>
</feature>